<comment type="function">
    <text evidence="17">Catalyzes the dephosphorylation of undecaprenyl diphosphate (UPP). Confers resistance to bacitracin.</text>
</comment>
<evidence type="ECO:0000256" key="15">
    <source>
        <dbReference type="ARBA" id="ARBA00032932"/>
    </source>
</evidence>
<keyword evidence="10 17" id="KW-1133">Transmembrane helix</keyword>
<comment type="similarity">
    <text evidence="2 17">Belongs to the UppP family.</text>
</comment>
<evidence type="ECO:0000256" key="10">
    <source>
        <dbReference type="ARBA" id="ARBA00022989"/>
    </source>
</evidence>
<dbReference type="Proteomes" id="UP000184342">
    <property type="component" value="Unassembled WGS sequence"/>
</dbReference>
<dbReference type="RefSeq" id="WP_073993257.1">
    <property type="nucleotide sequence ID" value="NZ_FQYT01000008.1"/>
</dbReference>
<keyword evidence="13 17" id="KW-0961">Cell wall biogenesis/degradation</keyword>
<dbReference type="GO" id="GO:0005886">
    <property type="term" value="C:plasma membrane"/>
    <property type="evidence" value="ECO:0007669"/>
    <property type="project" value="UniProtKB-SubCell"/>
</dbReference>
<feature type="transmembrane region" description="Helical" evidence="17">
    <location>
        <begin position="107"/>
        <end position="126"/>
    </location>
</feature>
<keyword evidence="8 17" id="KW-0133">Cell shape</keyword>
<evidence type="ECO:0000256" key="6">
    <source>
        <dbReference type="ARBA" id="ARBA00022692"/>
    </source>
</evidence>
<dbReference type="GO" id="GO:0071555">
    <property type="term" value="P:cell wall organization"/>
    <property type="evidence" value="ECO:0007669"/>
    <property type="project" value="UniProtKB-KW"/>
</dbReference>
<keyword evidence="12 17" id="KW-0046">Antibiotic resistance</keyword>
<dbReference type="GO" id="GO:0046677">
    <property type="term" value="P:response to antibiotic"/>
    <property type="evidence" value="ECO:0007669"/>
    <property type="project" value="UniProtKB-UniRule"/>
</dbReference>
<evidence type="ECO:0000256" key="14">
    <source>
        <dbReference type="ARBA" id="ARBA00032707"/>
    </source>
</evidence>
<name>A0A1M6ET17_9FIRM</name>
<evidence type="ECO:0000256" key="5">
    <source>
        <dbReference type="ARBA" id="ARBA00022475"/>
    </source>
</evidence>
<dbReference type="HAMAP" id="MF_01006">
    <property type="entry name" value="Undec_diphosphatase"/>
    <property type="match status" value="1"/>
</dbReference>
<evidence type="ECO:0000256" key="4">
    <source>
        <dbReference type="ARBA" id="ARBA00021581"/>
    </source>
</evidence>
<dbReference type="Pfam" id="PF02673">
    <property type="entry name" value="BacA"/>
    <property type="match status" value="1"/>
</dbReference>
<evidence type="ECO:0000256" key="1">
    <source>
        <dbReference type="ARBA" id="ARBA00004651"/>
    </source>
</evidence>
<sequence length="290" mass="31395">MNLLEAVFLGFVQGVAEFLPISSSGHLAIFENVFGLSEVGMAFDILLHLGTLLAVFVVYWKDISRLIFDGIGIITDIFMNAYIFSMSKFRHGEPDYRKIIRTKHRKFALLIIISTIPTGILGIVFSSVVEKAAAGLLIPGICLLITGVLLLISDTIEGGVKKVAGTKYRNAFLIGIVQGIAILPGLSRSGSTITAGLLSGFDRTYAVKYSFILSIPAILGASVLELGNLGSENLSSGDIINYLIGMLVAAIIGFISIKTMLVLIRKKKFKFFAFYCFFAGTVAIIANFMM</sequence>
<feature type="transmembrane region" description="Helical" evidence="17">
    <location>
        <begin position="271"/>
        <end position="289"/>
    </location>
</feature>
<feature type="transmembrane region" description="Helical" evidence="17">
    <location>
        <begin position="239"/>
        <end position="264"/>
    </location>
</feature>
<dbReference type="AlphaFoldDB" id="A0A1M6ET17"/>
<evidence type="ECO:0000256" key="17">
    <source>
        <dbReference type="HAMAP-Rule" id="MF_01006"/>
    </source>
</evidence>
<evidence type="ECO:0000256" key="12">
    <source>
        <dbReference type="ARBA" id="ARBA00023251"/>
    </source>
</evidence>
<keyword evidence="5 17" id="KW-1003">Cell membrane</keyword>
<accession>A0A1M6ET17</accession>
<comment type="subcellular location">
    <subcellularLocation>
        <location evidence="1 17">Cell membrane</location>
        <topology evidence="1 17">Multi-pass membrane protein</topology>
    </subcellularLocation>
</comment>
<feature type="transmembrane region" description="Helical" evidence="17">
    <location>
        <begin position="6"/>
        <end position="29"/>
    </location>
</feature>
<keyword evidence="11 17" id="KW-0472">Membrane</keyword>
<dbReference type="GO" id="GO:0008360">
    <property type="term" value="P:regulation of cell shape"/>
    <property type="evidence" value="ECO:0007669"/>
    <property type="project" value="UniProtKB-KW"/>
</dbReference>
<keyword evidence="7 17" id="KW-0378">Hydrolase</keyword>
<evidence type="ECO:0000313" key="18">
    <source>
        <dbReference type="EMBL" id="SHI88622.1"/>
    </source>
</evidence>
<dbReference type="OrthoDB" id="9808289at2"/>
<dbReference type="PANTHER" id="PTHR30622">
    <property type="entry name" value="UNDECAPRENYL-DIPHOSPHATASE"/>
    <property type="match status" value="1"/>
</dbReference>
<dbReference type="GO" id="GO:0009252">
    <property type="term" value="P:peptidoglycan biosynthetic process"/>
    <property type="evidence" value="ECO:0007669"/>
    <property type="project" value="UniProtKB-KW"/>
</dbReference>
<protein>
    <recommendedName>
        <fullName evidence="4 17">Undecaprenyl-diphosphatase</fullName>
        <ecNumber evidence="3 17">3.6.1.27</ecNumber>
    </recommendedName>
    <alternativeName>
        <fullName evidence="15 17">Bacitracin resistance protein</fullName>
    </alternativeName>
    <alternativeName>
        <fullName evidence="14 17">Undecaprenyl pyrophosphate phosphatase</fullName>
    </alternativeName>
</protein>
<dbReference type="EMBL" id="FQYT01000008">
    <property type="protein sequence ID" value="SHI88622.1"/>
    <property type="molecule type" value="Genomic_DNA"/>
</dbReference>
<comment type="miscellaneous">
    <text evidence="17">Bacitracin is thought to be involved in the inhibition of peptidoglycan synthesis by sequestering undecaprenyl diphosphate, thereby reducing the pool of lipid carrier available.</text>
</comment>
<feature type="transmembrane region" description="Helical" evidence="17">
    <location>
        <begin position="209"/>
        <end position="227"/>
    </location>
</feature>
<dbReference type="GO" id="GO:0050380">
    <property type="term" value="F:undecaprenyl-diphosphatase activity"/>
    <property type="evidence" value="ECO:0007669"/>
    <property type="project" value="UniProtKB-UniRule"/>
</dbReference>
<evidence type="ECO:0000256" key="11">
    <source>
        <dbReference type="ARBA" id="ARBA00023136"/>
    </source>
</evidence>
<evidence type="ECO:0000313" key="19">
    <source>
        <dbReference type="Proteomes" id="UP000184342"/>
    </source>
</evidence>
<evidence type="ECO:0000256" key="9">
    <source>
        <dbReference type="ARBA" id="ARBA00022984"/>
    </source>
</evidence>
<evidence type="ECO:0000256" key="7">
    <source>
        <dbReference type="ARBA" id="ARBA00022801"/>
    </source>
</evidence>
<proteinExistence type="inferred from homology"/>
<reference evidence="18 19" key="1">
    <citation type="submission" date="2016-11" db="EMBL/GenBank/DDBJ databases">
        <authorList>
            <person name="Jaros S."/>
            <person name="Januszkiewicz K."/>
            <person name="Wedrychowicz H."/>
        </authorList>
    </citation>
    <scope>NUCLEOTIDE SEQUENCE [LARGE SCALE GENOMIC DNA]</scope>
    <source>
        <strain evidence="18 19">DSM 15970</strain>
    </source>
</reference>
<evidence type="ECO:0000256" key="8">
    <source>
        <dbReference type="ARBA" id="ARBA00022960"/>
    </source>
</evidence>
<evidence type="ECO:0000256" key="13">
    <source>
        <dbReference type="ARBA" id="ARBA00023316"/>
    </source>
</evidence>
<keyword evidence="9 17" id="KW-0573">Peptidoglycan synthesis</keyword>
<dbReference type="InterPro" id="IPR003824">
    <property type="entry name" value="UppP"/>
</dbReference>
<keyword evidence="6 17" id="KW-0812">Transmembrane</keyword>
<feature type="transmembrane region" description="Helical" evidence="17">
    <location>
        <begin position="132"/>
        <end position="152"/>
    </location>
</feature>
<feature type="transmembrane region" description="Helical" evidence="17">
    <location>
        <begin position="41"/>
        <end position="60"/>
    </location>
</feature>
<dbReference type="PANTHER" id="PTHR30622:SF2">
    <property type="entry name" value="UNDECAPRENYL-DIPHOSPHATASE"/>
    <property type="match status" value="1"/>
</dbReference>
<gene>
    <name evidence="17" type="primary">uppP</name>
    <name evidence="18" type="ORF">SAMN02745691_00995</name>
</gene>
<evidence type="ECO:0000256" key="3">
    <source>
        <dbReference type="ARBA" id="ARBA00012374"/>
    </source>
</evidence>
<feature type="transmembrane region" description="Helical" evidence="17">
    <location>
        <begin position="66"/>
        <end position="86"/>
    </location>
</feature>
<evidence type="ECO:0000256" key="2">
    <source>
        <dbReference type="ARBA" id="ARBA00010621"/>
    </source>
</evidence>
<dbReference type="STRING" id="1122934.SAMN02745691_00995"/>
<keyword evidence="19" id="KW-1185">Reference proteome</keyword>
<comment type="catalytic activity">
    <reaction evidence="16 17">
        <text>di-trans,octa-cis-undecaprenyl diphosphate + H2O = di-trans,octa-cis-undecaprenyl phosphate + phosphate + H(+)</text>
        <dbReference type="Rhea" id="RHEA:28094"/>
        <dbReference type="ChEBI" id="CHEBI:15377"/>
        <dbReference type="ChEBI" id="CHEBI:15378"/>
        <dbReference type="ChEBI" id="CHEBI:43474"/>
        <dbReference type="ChEBI" id="CHEBI:58405"/>
        <dbReference type="ChEBI" id="CHEBI:60392"/>
        <dbReference type="EC" id="3.6.1.27"/>
    </reaction>
</comment>
<evidence type="ECO:0000256" key="16">
    <source>
        <dbReference type="ARBA" id="ARBA00047594"/>
    </source>
</evidence>
<organism evidence="18 19">
    <name type="scientific">Parasporobacterium paucivorans DSM 15970</name>
    <dbReference type="NCBI Taxonomy" id="1122934"/>
    <lineage>
        <taxon>Bacteria</taxon>
        <taxon>Bacillati</taxon>
        <taxon>Bacillota</taxon>
        <taxon>Clostridia</taxon>
        <taxon>Lachnospirales</taxon>
        <taxon>Lachnospiraceae</taxon>
        <taxon>Parasporobacterium</taxon>
    </lineage>
</organism>
<dbReference type="EC" id="3.6.1.27" evidence="3 17"/>